<feature type="transmembrane region" description="Helical" evidence="2">
    <location>
        <begin position="308"/>
        <end position="326"/>
    </location>
</feature>
<reference evidence="3 4" key="1">
    <citation type="journal article" date="2014" name="Mol. Plant">
        <title>Chromosome Scale Genome Assembly and Transcriptome Profiling of Nannochloropsis gaditana in Nitrogen Depletion.</title>
        <authorList>
            <person name="Corteggiani Carpinelli E."/>
            <person name="Telatin A."/>
            <person name="Vitulo N."/>
            <person name="Forcato C."/>
            <person name="D'Angelo M."/>
            <person name="Schiavon R."/>
            <person name="Vezzi A."/>
            <person name="Giacometti G.M."/>
            <person name="Morosinotto T."/>
            <person name="Valle G."/>
        </authorList>
    </citation>
    <scope>NUCLEOTIDE SEQUENCE [LARGE SCALE GENOMIC DNA]</scope>
    <source>
        <strain evidence="3 4">B-31</strain>
    </source>
</reference>
<feature type="compositionally biased region" description="Low complexity" evidence="1">
    <location>
        <begin position="517"/>
        <end position="537"/>
    </location>
</feature>
<dbReference type="PANTHER" id="PTHR34543:SF1">
    <property type="entry name" value="PROTEIN ABA DEFICIENT 4, CHLOROPLASTIC"/>
    <property type="match status" value="1"/>
</dbReference>
<evidence type="ECO:0000256" key="1">
    <source>
        <dbReference type="SAM" id="MobiDB-lite"/>
    </source>
</evidence>
<evidence type="ECO:0000256" key="2">
    <source>
        <dbReference type="SAM" id="Phobius"/>
    </source>
</evidence>
<keyword evidence="2" id="KW-1133">Transmembrane helix</keyword>
<evidence type="ECO:0000313" key="3">
    <source>
        <dbReference type="EMBL" id="EWM30263.1"/>
    </source>
</evidence>
<feature type="region of interest" description="Disordered" evidence="1">
    <location>
        <begin position="501"/>
        <end position="537"/>
    </location>
</feature>
<evidence type="ECO:0000313" key="4">
    <source>
        <dbReference type="Proteomes" id="UP000019335"/>
    </source>
</evidence>
<keyword evidence="2" id="KW-0472">Membrane</keyword>
<keyword evidence="4" id="KW-1185">Reference proteome</keyword>
<accession>W7U388</accession>
<dbReference type="Pfam" id="PF14108">
    <property type="entry name" value="ABA4-like"/>
    <property type="match status" value="1"/>
</dbReference>
<proteinExistence type="predicted"/>
<dbReference type="OrthoDB" id="196782at2759"/>
<dbReference type="EMBL" id="AZIL01000038">
    <property type="protein sequence ID" value="EWM30263.1"/>
    <property type="molecule type" value="Genomic_DNA"/>
</dbReference>
<feature type="transmembrane region" description="Helical" evidence="2">
    <location>
        <begin position="382"/>
        <end position="403"/>
    </location>
</feature>
<dbReference type="Proteomes" id="UP000019335">
    <property type="component" value="Chromosome 1"/>
</dbReference>
<organism evidence="3 4">
    <name type="scientific">Nannochloropsis gaditana</name>
    <dbReference type="NCBI Taxonomy" id="72520"/>
    <lineage>
        <taxon>Eukaryota</taxon>
        <taxon>Sar</taxon>
        <taxon>Stramenopiles</taxon>
        <taxon>Ochrophyta</taxon>
        <taxon>Eustigmatophyceae</taxon>
        <taxon>Eustigmatales</taxon>
        <taxon>Monodopsidaceae</taxon>
        <taxon>Nannochloropsis</taxon>
    </lineage>
</organism>
<dbReference type="PANTHER" id="PTHR34543">
    <property type="entry name" value="PROTEIN ABA DEFICIENT 4, CHLOROPLASTIC"/>
    <property type="match status" value="1"/>
</dbReference>
<gene>
    <name evidence="3" type="ORF">Naga_100003g139</name>
</gene>
<dbReference type="AlphaFoldDB" id="W7U388"/>
<comment type="caution">
    <text evidence="3">The sequence shown here is derived from an EMBL/GenBank/DDBJ whole genome shotgun (WGS) entry which is preliminary data.</text>
</comment>
<name>W7U388_9STRA</name>
<protein>
    <submittedName>
        <fullName evidence="3">Uncharacterized protein</fullName>
    </submittedName>
</protein>
<feature type="region of interest" description="Disordered" evidence="1">
    <location>
        <begin position="437"/>
        <end position="462"/>
    </location>
</feature>
<dbReference type="InterPro" id="IPR025461">
    <property type="entry name" value="ABA4-like"/>
</dbReference>
<keyword evidence="2" id="KW-0812">Transmembrane</keyword>
<dbReference type="CDD" id="cd06503">
    <property type="entry name" value="ATP-synt_Fo_b"/>
    <property type="match status" value="1"/>
</dbReference>
<sequence>MVLIMKDWQILLSIFVMAVMAGPATGFIFRSQPILFLQTSLPRSSHFPSRSQVLRASLLHELGQQLPFIVVAGDGTSVDLNALQDSLPSVSIDDAKALLDSFSDPDTRSNIVKSLPKLNLPAKVPLQLQDALKAAQEATPGALDSIKGFTREFQGTLEKIRQGGSLNLPSLSSIPSVDVESVPLGAEIKTELSALKSQVGEIVGSRLSGLGSAFTEKAGDVLIPYQPFLEQTKRQLGDKFSVVSQFAEQATQELSKDAETLSPALRALKTVGTPRNLFNAENIVILPFWASVILAPSNTFVKTLVSSYLPVLVAALAYTWSAYLAFQDPAALEGFASISDLSALSKGLGTEAGTATAWAHFIAQDLFVGRWIFLDGIRNGVWTAHSLTLAFLFGPTGILSHLLTRSFVKIFRWDIADIMTTGSRAVAPSAADDMAKSMVKDAEKQSKSTLRAADRQAEKSLNKANSEARKIIIQARKQAEEALSSENKIIASAEAQAQRILAEAQSKADAIMRKTSPDSSQTASSAESSSTSRTSME</sequence>